<evidence type="ECO:0000256" key="2">
    <source>
        <dbReference type="ARBA" id="ARBA00008954"/>
    </source>
</evidence>
<dbReference type="GO" id="GO:0047307">
    <property type="term" value="F:diaminobutyrate-pyruvate transaminase activity"/>
    <property type="evidence" value="ECO:0007669"/>
    <property type="project" value="InterPro"/>
</dbReference>
<dbReference type="GO" id="GO:0030170">
    <property type="term" value="F:pyridoxal phosphate binding"/>
    <property type="evidence" value="ECO:0007669"/>
    <property type="project" value="InterPro"/>
</dbReference>
<dbReference type="PIRSF" id="PIRSF000521">
    <property type="entry name" value="Transaminase_4ab_Lys_Orn"/>
    <property type="match status" value="1"/>
</dbReference>
<dbReference type="EMBL" id="SNYL01000009">
    <property type="protein sequence ID" value="TDQ42549.1"/>
    <property type="molecule type" value="Genomic_DNA"/>
</dbReference>
<dbReference type="Proteomes" id="UP000295510">
    <property type="component" value="Unassembled WGS sequence"/>
</dbReference>
<dbReference type="Gene3D" id="3.40.640.10">
    <property type="entry name" value="Type I PLP-dependent aspartate aminotransferase-like (Major domain)"/>
    <property type="match status" value="1"/>
</dbReference>
<dbReference type="InterPro" id="IPR004637">
    <property type="entry name" value="Dat"/>
</dbReference>
<dbReference type="GO" id="GO:0045303">
    <property type="term" value="F:diaminobutyrate-2-oxoglutarate transaminase activity"/>
    <property type="evidence" value="ECO:0007669"/>
    <property type="project" value="UniProtKB-EC"/>
</dbReference>
<keyword evidence="9" id="KW-1185">Reference proteome</keyword>
<dbReference type="CDD" id="cd00610">
    <property type="entry name" value="OAT_like"/>
    <property type="match status" value="1"/>
</dbReference>
<evidence type="ECO:0000256" key="5">
    <source>
        <dbReference type="ARBA" id="ARBA00022898"/>
    </source>
</evidence>
<evidence type="ECO:0000313" key="9">
    <source>
        <dbReference type="Proteomes" id="UP000295510"/>
    </source>
</evidence>
<organism evidence="8 9">
    <name type="scientific">Tepidicella xavieri</name>
    <dbReference type="NCBI Taxonomy" id="360241"/>
    <lineage>
        <taxon>Bacteria</taxon>
        <taxon>Pseudomonadati</taxon>
        <taxon>Pseudomonadota</taxon>
        <taxon>Betaproteobacteria</taxon>
        <taxon>Burkholderiales</taxon>
        <taxon>Tepidicella</taxon>
    </lineage>
</organism>
<dbReference type="AlphaFoldDB" id="A0A4R6UC23"/>
<comment type="pathway">
    <text evidence="7">Amine and polyamine biosynthesis; ectoine biosynthesis; L-ectoine from L-aspartate 4-semialdehyde: step 1/3.</text>
</comment>
<proteinExistence type="inferred from homology"/>
<sequence>MNTFEQHESEVRGYCRSFPAVFSSAKGAWMTDTEGRRYLDFFCGAGVLNYGHNPDRIKQALLGYLMRDGITHTLDMYSEAKQRFIERFHEVILQPRGLNYKFQFPGPTGTNAVEAALKLARKVTGREQVVGFTNAFHGMTLGALAVTGNGFKRAGAGVPLSHSASVPFDGYLGADTDTLDYFEALLKDGGSGMDTPAAVIVETVQAEGGVNVARVEWLQRLRRLTAEHGIVLIVDDIQVGCGRTGRFFSFEEAGIVPDIVTLSKSLSGYGLPLALVLIKPELDQWAPGEHNGTFRGHCPAFVTATAALQFWQNDALAQSVQKKALQVEQRLQDMARRLTPDARVRGRGLIWGIEFSDPALAGRVSQACFERGLIIETAGIDDQVLKLLPSLTISEQELAHGLDVIEDALRATLGLPVATAHAAEPALAQAA</sequence>
<dbReference type="InterPro" id="IPR005814">
    <property type="entry name" value="Aminotrans_3"/>
</dbReference>
<dbReference type="NCBIfam" id="NF006733">
    <property type="entry name" value="PRK09264.1"/>
    <property type="match status" value="1"/>
</dbReference>
<dbReference type="PANTHER" id="PTHR43552">
    <property type="entry name" value="DIAMINOBUTYRATE--2-OXOGLUTARATE AMINOTRANSFERASE"/>
    <property type="match status" value="1"/>
</dbReference>
<dbReference type="OrthoDB" id="3398487at2"/>
<evidence type="ECO:0000256" key="3">
    <source>
        <dbReference type="ARBA" id="ARBA00022576"/>
    </source>
</evidence>
<gene>
    <name evidence="8" type="ORF">DFR43_109119</name>
</gene>
<comment type="function">
    <text evidence="7">Catalyzes reversively the conversion of L-aspartate beta-semialdehyde (ASA) to L-2,4-diaminobutyrate (DABA) by transamination with L-glutamate.</text>
</comment>
<dbReference type="NCBIfam" id="TIGR00709">
    <property type="entry name" value="dat"/>
    <property type="match status" value="1"/>
</dbReference>
<protein>
    <recommendedName>
        <fullName evidence="7">Diaminobutyrate--2-oxoglutarate transaminase</fullName>
        <ecNumber evidence="7">2.6.1.76</ecNumber>
    </recommendedName>
    <alternativeName>
        <fullName evidence="7">DABA aminotransferase</fullName>
    </alternativeName>
</protein>
<evidence type="ECO:0000256" key="4">
    <source>
        <dbReference type="ARBA" id="ARBA00022679"/>
    </source>
</evidence>
<dbReference type="NCBIfam" id="TIGR02407">
    <property type="entry name" value="ectoine_ectB"/>
    <property type="match status" value="1"/>
</dbReference>
<name>A0A4R6UC23_9BURK</name>
<dbReference type="Gene3D" id="3.90.1150.10">
    <property type="entry name" value="Aspartate Aminotransferase, domain 1"/>
    <property type="match status" value="1"/>
</dbReference>
<dbReference type="InterPro" id="IPR015424">
    <property type="entry name" value="PyrdxlP-dep_Trfase"/>
</dbReference>
<dbReference type="GO" id="GO:0019491">
    <property type="term" value="P:ectoine biosynthetic process"/>
    <property type="evidence" value="ECO:0007669"/>
    <property type="project" value="UniProtKB-UniPathway"/>
</dbReference>
<dbReference type="PANTHER" id="PTHR43552:SF2">
    <property type="entry name" value="DIAMINOBUTYRATE--2-OXOGLUTARATE TRANSAMINASE"/>
    <property type="match status" value="1"/>
</dbReference>
<reference evidence="8 9" key="1">
    <citation type="submission" date="2019-03" db="EMBL/GenBank/DDBJ databases">
        <title>Genomic Encyclopedia of Type Strains, Phase IV (KMG-IV): sequencing the most valuable type-strain genomes for metagenomic binning, comparative biology and taxonomic classification.</title>
        <authorList>
            <person name="Goeker M."/>
        </authorList>
    </citation>
    <scope>NUCLEOTIDE SEQUENCE [LARGE SCALE GENOMIC DNA]</scope>
    <source>
        <strain evidence="8 9">DSM 19605</strain>
    </source>
</reference>
<comment type="cofactor">
    <cofactor evidence="1 7">
        <name>pyridoxal 5'-phosphate</name>
        <dbReference type="ChEBI" id="CHEBI:597326"/>
    </cofactor>
</comment>
<dbReference type="PROSITE" id="PS00600">
    <property type="entry name" value="AA_TRANSFER_CLASS_3"/>
    <property type="match status" value="1"/>
</dbReference>
<evidence type="ECO:0000256" key="1">
    <source>
        <dbReference type="ARBA" id="ARBA00001933"/>
    </source>
</evidence>
<evidence type="ECO:0000256" key="7">
    <source>
        <dbReference type="RuleBase" id="RU365034"/>
    </source>
</evidence>
<dbReference type="Pfam" id="PF00202">
    <property type="entry name" value="Aminotran_3"/>
    <property type="match status" value="1"/>
</dbReference>
<dbReference type="UniPathway" id="UPA00067">
    <property type="reaction ID" value="UER00121"/>
</dbReference>
<evidence type="ECO:0000256" key="6">
    <source>
        <dbReference type="RuleBase" id="RU003560"/>
    </source>
</evidence>
<evidence type="ECO:0000313" key="8">
    <source>
        <dbReference type="EMBL" id="TDQ42549.1"/>
    </source>
</evidence>
<keyword evidence="5 6" id="KW-0663">Pyridoxal phosphate</keyword>
<dbReference type="InterPro" id="IPR015421">
    <property type="entry name" value="PyrdxlP-dep_Trfase_major"/>
</dbReference>
<comment type="similarity">
    <text evidence="2 6">Belongs to the class-III pyridoxal-phosphate-dependent aminotransferase family.</text>
</comment>
<dbReference type="SUPFAM" id="SSF53383">
    <property type="entry name" value="PLP-dependent transferases"/>
    <property type="match status" value="1"/>
</dbReference>
<accession>A0A4R6UC23</accession>
<keyword evidence="3 7" id="KW-0032">Aminotransferase</keyword>
<dbReference type="InterPro" id="IPR012773">
    <property type="entry name" value="Ectoine_EctB"/>
</dbReference>
<dbReference type="InterPro" id="IPR015422">
    <property type="entry name" value="PyrdxlP-dep_Trfase_small"/>
</dbReference>
<dbReference type="RefSeq" id="WP_133597843.1">
    <property type="nucleotide sequence ID" value="NZ_SNYL01000009.1"/>
</dbReference>
<dbReference type="InterPro" id="IPR049704">
    <property type="entry name" value="Aminotrans_3_PPA_site"/>
</dbReference>
<keyword evidence="4 7" id="KW-0808">Transferase</keyword>
<comment type="catalytic activity">
    <reaction evidence="7">
        <text>L-2,4-diaminobutanoate + 2-oxoglutarate = L-aspartate 4-semialdehyde + L-glutamate</text>
        <dbReference type="Rhea" id="RHEA:11160"/>
        <dbReference type="ChEBI" id="CHEBI:16810"/>
        <dbReference type="ChEBI" id="CHEBI:29985"/>
        <dbReference type="ChEBI" id="CHEBI:58761"/>
        <dbReference type="ChEBI" id="CHEBI:537519"/>
        <dbReference type="EC" id="2.6.1.76"/>
    </reaction>
</comment>
<comment type="caution">
    <text evidence="8">The sequence shown here is derived from an EMBL/GenBank/DDBJ whole genome shotgun (WGS) entry which is preliminary data.</text>
</comment>
<dbReference type="EC" id="2.6.1.76" evidence="7"/>